<comment type="similarity">
    <text evidence="5">Belongs to the SAT4 family.</text>
</comment>
<dbReference type="PANTHER" id="PTHR33048:SF129">
    <property type="entry name" value="INTEGRAL MEMBRANE PROTEIN-RELATED"/>
    <property type="match status" value="1"/>
</dbReference>
<organism evidence="8 9">
    <name type="scientific">Cladonia borealis</name>
    <dbReference type="NCBI Taxonomy" id="184061"/>
    <lineage>
        <taxon>Eukaryota</taxon>
        <taxon>Fungi</taxon>
        <taxon>Dikarya</taxon>
        <taxon>Ascomycota</taxon>
        <taxon>Pezizomycotina</taxon>
        <taxon>Lecanoromycetes</taxon>
        <taxon>OSLEUM clade</taxon>
        <taxon>Lecanoromycetidae</taxon>
        <taxon>Lecanorales</taxon>
        <taxon>Lecanorineae</taxon>
        <taxon>Cladoniaceae</taxon>
        <taxon>Cladonia</taxon>
    </lineage>
</organism>
<proteinExistence type="inferred from homology"/>
<evidence type="ECO:0000256" key="4">
    <source>
        <dbReference type="ARBA" id="ARBA00023136"/>
    </source>
</evidence>
<feature type="transmembrane region" description="Helical" evidence="6">
    <location>
        <begin position="99"/>
        <end position="118"/>
    </location>
</feature>
<keyword evidence="2 6" id="KW-0812">Transmembrane</keyword>
<feature type="transmembrane region" description="Helical" evidence="6">
    <location>
        <begin position="176"/>
        <end position="198"/>
    </location>
</feature>
<evidence type="ECO:0000256" key="1">
    <source>
        <dbReference type="ARBA" id="ARBA00004141"/>
    </source>
</evidence>
<feature type="transmembrane region" description="Helical" evidence="6">
    <location>
        <begin position="51"/>
        <end position="70"/>
    </location>
</feature>
<feature type="transmembrane region" description="Helical" evidence="6">
    <location>
        <begin position="210"/>
        <end position="230"/>
    </location>
</feature>
<evidence type="ECO:0000259" key="7">
    <source>
        <dbReference type="Pfam" id="PF20684"/>
    </source>
</evidence>
<dbReference type="InterPro" id="IPR049326">
    <property type="entry name" value="Rhodopsin_dom_fungi"/>
</dbReference>
<feature type="domain" description="Rhodopsin" evidence="7">
    <location>
        <begin position="35"/>
        <end position="272"/>
    </location>
</feature>
<keyword evidence="4 6" id="KW-0472">Membrane</keyword>
<dbReference type="InterPro" id="IPR052337">
    <property type="entry name" value="SAT4-like"/>
</dbReference>
<keyword evidence="3 6" id="KW-1133">Transmembrane helix</keyword>
<dbReference type="Pfam" id="PF20684">
    <property type="entry name" value="Fung_rhodopsin"/>
    <property type="match status" value="1"/>
</dbReference>
<evidence type="ECO:0000313" key="9">
    <source>
        <dbReference type="Proteomes" id="UP001166286"/>
    </source>
</evidence>
<dbReference type="EMBL" id="JAFEKC020000011">
    <property type="protein sequence ID" value="KAK0512342.1"/>
    <property type="molecule type" value="Genomic_DNA"/>
</dbReference>
<dbReference type="GO" id="GO:0016020">
    <property type="term" value="C:membrane"/>
    <property type="evidence" value="ECO:0007669"/>
    <property type="project" value="UniProtKB-SubCell"/>
</dbReference>
<feature type="transmembrane region" description="Helical" evidence="6">
    <location>
        <begin position="130"/>
        <end position="150"/>
    </location>
</feature>
<evidence type="ECO:0000313" key="8">
    <source>
        <dbReference type="EMBL" id="KAK0512342.1"/>
    </source>
</evidence>
<comment type="caution">
    <text evidence="8">The sequence shown here is derived from an EMBL/GenBank/DDBJ whole genome shotgun (WGS) entry which is preliminary data.</text>
</comment>
<dbReference type="AlphaFoldDB" id="A0AA39QZW4"/>
<keyword evidence="9" id="KW-1185">Reference proteome</keyword>
<gene>
    <name evidence="8" type="ORF">JMJ35_005470</name>
</gene>
<evidence type="ECO:0000256" key="6">
    <source>
        <dbReference type="SAM" id="Phobius"/>
    </source>
</evidence>
<reference evidence="8" key="1">
    <citation type="submission" date="2023-03" db="EMBL/GenBank/DDBJ databases">
        <title>Complete genome of Cladonia borealis.</title>
        <authorList>
            <person name="Park H."/>
        </authorList>
    </citation>
    <scope>NUCLEOTIDE SEQUENCE</scope>
    <source>
        <strain evidence="8">ANT050790</strain>
    </source>
</reference>
<sequence length="353" mass="39618">MNTKGQVRQGDVNLGPGLIGSLVATTTTCIVSVALRFWVRGRLVKAIGWDDWTILLALIGTIIGTALDFVEIHEGFGRPQSYIGQHQLREFRKYTYGEWLQTFATLMFTKISICLFLMRIPTARALIRPLQAAVIGLIVSNLIITVLWIVQCRPLEGAWDSDVKAKCFSRGQLQRIIMAQAVISVVSDFAFAAFPILILWRVQMAVKAKIALCLLMGLGVITGACCIVQTVLNWQSIPKYDYTYGGIDNWFWRLFEVQLGIIAASIPALRPGYKWLTSRVVNLRTGYNGITLLSGKTRDKQTAFENVSSRAKDSISKRSNHWTEIQGEEIILPEYCQIRKTTEVEVERGVVKD</sequence>
<accession>A0AA39QZW4</accession>
<protein>
    <recommendedName>
        <fullName evidence="7">Rhodopsin domain-containing protein</fullName>
    </recommendedName>
</protein>
<feature type="transmembrane region" description="Helical" evidence="6">
    <location>
        <begin position="18"/>
        <end position="39"/>
    </location>
</feature>
<evidence type="ECO:0000256" key="5">
    <source>
        <dbReference type="ARBA" id="ARBA00038359"/>
    </source>
</evidence>
<comment type="subcellular location">
    <subcellularLocation>
        <location evidence="1">Membrane</location>
        <topology evidence="1">Multi-pass membrane protein</topology>
    </subcellularLocation>
</comment>
<dbReference type="Proteomes" id="UP001166286">
    <property type="component" value="Unassembled WGS sequence"/>
</dbReference>
<name>A0AA39QZW4_9LECA</name>
<evidence type="ECO:0000256" key="2">
    <source>
        <dbReference type="ARBA" id="ARBA00022692"/>
    </source>
</evidence>
<feature type="transmembrane region" description="Helical" evidence="6">
    <location>
        <begin position="250"/>
        <end position="269"/>
    </location>
</feature>
<evidence type="ECO:0000256" key="3">
    <source>
        <dbReference type="ARBA" id="ARBA00022989"/>
    </source>
</evidence>
<dbReference type="PANTHER" id="PTHR33048">
    <property type="entry name" value="PTH11-LIKE INTEGRAL MEMBRANE PROTEIN (AFU_ORTHOLOGUE AFUA_5G11245)"/>
    <property type="match status" value="1"/>
</dbReference>